<evidence type="ECO:0000256" key="6">
    <source>
        <dbReference type="ARBA" id="ARBA00022970"/>
    </source>
</evidence>
<feature type="binding site" evidence="14">
    <location>
        <position position="466"/>
    </location>
    <ligand>
        <name>Na(+)</name>
        <dbReference type="ChEBI" id="CHEBI:29101"/>
        <label>1</label>
    </ligand>
</feature>
<feature type="transmembrane region" description="Helical" evidence="17">
    <location>
        <begin position="385"/>
        <end position="404"/>
    </location>
</feature>
<proteinExistence type="inferred from homology"/>
<feature type="compositionally biased region" description="Polar residues" evidence="16">
    <location>
        <begin position="1"/>
        <end position="17"/>
    </location>
</feature>
<evidence type="ECO:0000256" key="2">
    <source>
        <dbReference type="ARBA" id="ARBA00006459"/>
    </source>
</evidence>
<dbReference type="AlphaFoldDB" id="A0A9P0KDX5"/>
<dbReference type="InterPro" id="IPR000175">
    <property type="entry name" value="Na/ntran_symport"/>
</dbReference>
<name>A0A9P0KDX5_ACAOB</name>
<keyword evidence="5 15" id="KW-0769">Symport</keyword>
<feature type="transmembrane region" description="Helical" evidence="17">
    <location>
        <begin position="590"/>
        <end position="609"/>
    </location>
</feature>
<keyword evidence="7 17" id="KW-1133">Transmembrane helix</keyword>
<feature type="transmembrane region" description="Helical" evidence="17">
    <location>
        <begin position="550"/>
        <end position="569"/>
    </location>
</feature>
<dbReference type="GO" id="GO:0015179">
    <property type="term" value="F:L-amino acid transmembrane transporter activity"/>
    <property type="evidence" value="ECO:0007669"/>
    <property type="project" value="TreeGrafter"/>
</dbReference>
<dbReference type="PANTHER" id="PTHR11616:SF321">
    <property type="entry name" value="SODIUM-DEPENDENT NUTRIENT AMINO ACID TRANSPORTER 1-RELATED"/>
    <property type="match status" value="1"/>
</dbReference>
<dbReference type="PROSITE" id="PS50267">
    <property type="entry name" value="NA_NEUROTRAN_SYMP_3"/>
    <property type="match status" value="1"/>
</dbReference>
<keyword evidence="12" id="KW-0739">Sodium transport</keyword>
<dbReference type="OrthoDB" id="6581954at2759"/>
<feature type="binding site" evidence="14">
    <location>
        <position position="212"/>
    </location>
    <ligand>
        <name>Na(+)</name>
        <dbReference type="ChEBI" id="CHEBI:29101"/>
        <label>1</label>
    </ligand>
</feature>
<keyword evidence="11" id="KW-0325">Glycoprotein</keyword>
<keyword evidence="19" id="KW-1185">Reference proteome</keyword>
<keyword evidence="14" id="KW-0479">Metal-binding</keyword>
<keyword evidence="10 17" id="KW-0472">Membrane</keyword>
<reference evidence="18" key="1">
    <citation type="submission" date="2022-03" db="EMBL/GenBank/DDBJ databases">
        <authorList>
            <person name="Sayadi A."/>
        </authorList>
    </citation>
    <scope>NUCLEOTIDE SEQUENCE</scope>
</reference>
<protein>
    <recommendedName>
        <fullName evidence="15">Transporter</fullName>
    </recommendedName>
</protein>
<evidence type="ECO:0000256" key="11">
    <source>
        <dbReference type="ARBA" id="ARBA00023180"/>
    </source>
</evidence>
<feature type="region of interest" description="Disordered" evidence="16">
    <location>
        <begin position="131"/>
        <end position="191"/>
    </location>
</feature>
<evidence type="ECO:0000256" key="9">
    <source>
        <dbReference type="ARBA" id="ARBA00023065"/>
    </source>
</evidence>
<dbReference type="GO" id="GO:0005283">
    <property type="term" value="F:amino acid:sodium symporter activity"/>
    <property type="evidence" value="ECO:0007669"/>
    <property type="project" value="TreeGrafter"/>
</dbReference>
<keyword evidence="6" id="KW-0029">Amino-acid transport</keyword>
<evidence type="ECO:0000256" key="4">
    <source>
        <dbReference type="ARBA" id="ARBA00022692"/>
    </source>
</evidence>
<evidence type="ECO:0000256" key="1">
    <source>
        <dbReference type="ARBA" id="ARBA00004141"/>
    </source>
</evidence>
<sequence>MVALNDNNKMSKQTSGFDNYAFEKDSQEERNKQECVVEGPPEKENEPETSEGVLEEESKSEKSEISFLVVEVEQPDTRAVEMQSKQETSEGEIENEQKNSEKIPLGIVEKIRRLFIGFRKIEKVENLPERPENLSADGKAAELAKSPQVEISLEDPAEVENKSENTWKEGNGPERSEEGPVVAENNLDRSQTQRAQWGRGTEFLMSCIAMSVGLGNIWRFPFAAKKNGGGAFLIPYLIVLIVIGRPMYYMEMSIGQFTSKGNCKMFSKLSPMFRAIGYGQVIGAFSVATYYCSIMAVTLYYLFASFTSEFPWSTCNESWINYTEKNGEVCIDKNTNPFDQTLTKTISSSELFFSIVPSKSPFFRIDVLKQKDDISDGIGIPDLKLTLFLVLAWLITFILSVRGIKSSGKASYFLAIFPYVILIVLLIKALTLEGATDGILYFIETDWTKLLEAQVWYAAVTQCFFSLNVGFGTIIMLSSYNSFNHNINRDALIITTLDTFTSLLSGVTIFGILGSLAHEMNVEPSEVISHADGTSLAFISYPEAISKFTAVPWLFAIMFFFMLFILGLGSLQALQGTLNTAVKDAFPTIAMWKISACTATLCLLIGLLYMTPAGQYILDLADHFGGTFIIYTFAILEVIVICWLYGVENICIDIEFMTKKKVGIYWRVCWAILMPVLLILIYIYFIFTQKPLVYGDNKSYPIELQVFGWSILGIGVLQMFFWIGYYLYANRRFSAKEMLRRTFSTEHWGPDSKERTEEWKRYKEALIREREPIKGNWFKRKVAVLVGR</sequence>
<evidence type="ECO:0000313" key="19">
    <source>
        <dbReference type="Proteomes" id="UP001152888"/>
    </source>
</evidence>
<feature type="region of interest" description="Disordered" evidence="16">
    <location>
        <begin position="1"/>
        <end position="98"/>
    </location>
</feature>
<dbReference type="InterPro" id="IPR037272">
    <property type="entry name" value="SNS_sf"/>
</dbReference>
<feature type="transmembrane region" description="Helical" evidence="17">
    <location>
        <begin position="492"/>
        <end position="517"/>
    </location>
</feature>
<feature type="binding site" evidence="14">
    <location>
        <position position="216"/>
    </location>
    <ligand>
        <name>Na(+)</name>
        <dbReference type="ChEBI" id="CHEBI:29101"/>
        <label>1</label>
    </ligand>
</feature>
<accession>A0A9P0KDX5</accession>
<dbReference type="Pfam" id="PF00209">
    <property type="entry name" value="SNF"/>
    <property type="match status" value="1"/>
</dbReference>
<dbReference type="PROSITE" id="PS00610">
    <property type="entry name" value="NA_NEUROTRAN_SYMP_1"/>
    <property type="match status" value="1"/>
</dbReference>
<comment type="function">
    <text evidence="13">Unusual broad substrate spectrum amino acid:sodium cotransporter that promotes absorption of the D isomers of essential amino acids. Neutral amino acids are the preferred substrates, especially methionine and phenylalanine.</text>
</comment>
<feature type="transmembrane region" description="Helical" evidence="17">
    <location>
        <begin position="629"/>
        <end position="652"/>
    </location>
</feature>
<gene>
    <name evidence="18" type="ORF">ACAOBT_LOCUS10162</name>
</gene>
<feature type="binding site" evidence="14">
    <location>
        <position position="570"/>
    </location>
    <ligand>
        <name>Na(+)</name>
        <dbReference type="ChEBI" id="CHEBI:29101"/>
        <label>1</label>
    </ligand>
</feature>
<dbReference type="Proteomes" id="UP001152888">
    <property type="component" value="Unassembled WGS sequence"/>
</dbReference>
<dbReference type="GO" id="GO:0005886">
    <property type="term" value="C:plasma membrane"/>
    <property type="evidence" value="ECO:0007669"/>
    <property type="project" value="TreeGrafter"/>
</dbReference>
<dbReference type="GO" id="GO:0089718">
    <property type="term" value="P:amino acid import across plasma membrane"/>
    <property type="evidence" value="ECO:0007669"/>
    <property type="project" value="TreeGrafter"/>
</dbReference>
<evidence type="ECO:0000256" key="12">
    <source>
        <dbReference type="ARBA" id="ARBA00023201"/>
    </source>
</evidence>
<evidence type="ECO:0000313" key="18">
    <source>
        <dbReference type="EMBL" id="CAH1972727.1"/>
    </source>
</evidence>
<feature type="transmembrane region" description="Helical" evidence="17">
    <location>
        <begin position="664"/>
        <end position="687"/>
    </location>
</feature>
<evidence type="ECO:0000256" key="13">
    <source>
        <dbReference type="ARBA" id="ARBA00037785"/>
    </source>
</evidence>
<feature type="transmembrane region" description="Helical" evidence="17">
    <location>
        <begin position="455"/>
        <end position="480"/>
    </location>
</feature>
<evidence type="ECO:0000256" key="3">
    <source>
        <dbReference type="ARBA" id="ARBA00022448"/>
    </source>
</evidence>
<evidence type="ECO:0000256" key="17">
    <source>
        <dbReference type="SAM" id="Phobius"/>
    </source>
</evidence>
<evidence type="ECO:0000256" key="10">
    <source>
        <dbReference type="ARBA" id="ARBA00023136"/>
    </source>
</evidence>
<feature type="transmembrane region" description="Helical" evidence="17">
    <location>
        <begin position="707"/>
        <end position="728"/>
    </location>
</feature>
<comment type="similarity">
    <text evidence="2 15">Belongs to the sodium:neurotransmitter symporter (SNF) (TC 2.A.22) family.</text>
</comment>
<dbReference type="CDD" id="cd10324">
    <property type="entry name" value="SLC6sbd"/>
    <property type="match status" value="1"/>
</dbReference>
<keyword evidence="9" id="KW-0406">Ion transport</keyword>
<evidence type="ECO:0000256" key="14">
    <source>
        <dbReference type="PIRSR" id="PIRSR600175-1"/>
    </source>
</evidence>
<dbReference type="SUPFAM" id="SSF161070">
    <property type="entry name" value="SNF-like"/>
    <property type="match status" value="1"/>
</dbReference>
<feature type="transmembrane region" description="Helical" evidence="17">
    <location>
        <begin position="416"/>
        <end position="443"/>
    </location>
</feature>
<dbReference type="EMBL" id="CAKOFQ010006801">
    <property type="protein sequence ID" value="CAH1972727.1"/>
    <property type="molecule type" value="Genomic_DNA"/>
</dbReference>
<feature type="compositionally biased region" description="Basic and acidic residues" evidence="16">
    <location>
        <begin position="159"/>
        <end position="178"/>
    </location>
</feature>
<keyword evidence="4 15" id="KW-0812">Transmembrane</keyword>
<evidence type="ECO:0000256" key="5">
    <source>
        <dbReference type="ARBA" id="ARBA00022847"/>
    </source>
</evidence>
<feature type="transmembrane region" description="Helical" evidence="17">
    <location>
        <begin position="203"/>
        <end position="220"/>
    </location>
</feature>
<organism evidence="18 19">
    <name type="scientific">Acanthoscelides obtectus</name>
    <name type="common">Bean weevil</name>
    <name type="synonym">Bruchus obtectus</name>
    <dbReference type="NCBI Taxonomy" id="200917"/>
    <lineage>
        <taxon>Eukaryota</taxon>
        <taxon>Metazoa</taxon>
        <taxon>Ecdysozoa</taxon>
        <taxon>Arthropoda</taxon>
        <taxon>Hexapoda</taxon>
        <taxon>Insecta</taxon>
        <taxon>Pterygota</taxon>
        <taxon>Neoptera</taxon>
        <taxon>Endopterygota</taxon>
        <taxon>Coleoptera</taxon>
        <taxon>Polyphaga</taxon>
        <taxon>Cucujiformia</taxon>
        <taxon>Chrysomeloidea</taxon>
        <taxon>Chrysomelidae</taxon>
        <taxon>Bruchinae</taxon>
        <taxon>Bruchini</taxon>
        <taxon>Acanthoscelides</taxon>
    </lineage>
</organism>
<evidence type="ECO:0000256" key="8">
    <source>
        <dbReference type="ARBA" id="ARBA00023053"/>
    </source>
</evidence>
<feature type="transmembrane region" description="Helical" evidence="17">
    <location>
        <begin position="232"/>
        <end position="250"/>
    </location>
</feature>
<evidence type="ECO:0000256" key="16">
    <source>
        <dbReference type="SAM" id="MobiDB-lite"/>
    </source>
</evidence>
<feature type="binding site" evidence="14">
    <location>
        <position position="566"/>
    </location>
    <ligand>
        <name>Na(+)</name>
        <dbReference type="ChEBI" id="CHEBI:29101"/>
        <label>1</label>
    </ligand>
</feature>
<dbReference type="GO" id="GO:0046872">
    <property type="term" value="F:metal ion binding"/>
    <property type="evidence" value="ECO:0007669"/>
    <property type="project" value="UniProtKB-KW"/>
</dbReference>
<keyword evidence="3 15" id="KW-0813">Transport</keyword>
<comment type="caution">
    <text evidence="18">The sequence shown here is derived from an EMBL/GenBank/DDBJ whole genome shotgun (WGS) entry which is preliminary data.</text>
</comment>
<feature type="compositionally biased region" description="Basic and acidic residues" evidence="16">
    <location>
        <begin position="21"/>
        <end position="46"/>
    </location>
</feature>
<dbReference type="PRINTS" id="PR00176">
    <property type="entry name" value="NANEUSMPORT"/>
</dbReference>
<keyword evidence="8 14" id="KW-0915">Sodium</keyword>
<evidence type="ECO:0000256" key="7">
    <source>
        <dbReference type="ARBA" id="ARBA00022989"/>
    </source>
</evidence>
<dbReference type="PANTHER" id="PTHR11616">
    <property type="entry name" value="SODIUM/CHLORIDE DEPENDENT TRANSPORTER"/>
    <property type="match status" value="1"/>
</dbReference>
<evidence type="ECO:0000256" key="15">
    <source>
        <dbReference type="RuleBase" id="RU003732"/>
    </source>
</evidence>
<comment type="subcellular location">
    <subcellularLocation>
        <location evidence="1">Membrane</location>
        <topology evidence="1">Multi-pass membrane protein</topology>
    </subcellularLocation>
</comment>
<feature type="transmembrane region" description="Helical" evidence="17">
    <location>
        <begin position="275"/>
        <end position="303"/>
    </location>
</feature>